<proteinExistence type="inferred from homology"/>
<comment type="cofactor">
    <cofactor evidence="1 7">
        <name>Zn(2+)</name>
        <dbReference type="ChEBI" id="CHEBI:29105"/>
    </cofactor>
</comment>
<dbReference type="SUPFAM" id="SSF51735">
    <property type="entry name" value="NAD(P)-binding Rossmann-fold domains"/>
    <property type="match status" value="1"/>
</dbReference>
<dbReference type="Gene3D" id="3.90.180.10">
    <property type="entry name" value="Medium-chain alcohol dehydrogenases, catalytic domain"/>
    <property type="match status" value="1"/>
</dbReference>
<feature type="domain" description="Alcohol dehydrogenase-like C-terminal" evidence="8">
    <location>
        <begin position="206"/>
        <end position="274"/>
    </location>
</feature>
<name>A0AAD0MM63_BACPU</name>
<dbReference type="InterPro" id="IPR013149">
    <property type="entry name" value="ADH-like_C"/>
</dbReference>
<reference evidence="10 11" key="1">
    <citation type="submission" date="2018-02" db="EMBL/GenBank/DDBJ databases">
        <title>The complete genome of two Bacillus pumilus strains from Cuatro Cienegas, Coahuila, Mexico.</title>
        <authorList>
            <person name="Zarza E."/>
            <person name="Alcaraz L.D."/>
            <person name="Aguilar-Salinas B."/>
            <person name="Islas A."/>
            <person name="Olmedo-Alvarez G."/>
        </authorList>
    </citation>
    <scope>NUCLEOTIDE SEQUENCE [LARGE SCALE GENOMIC DNA]</scope>
    <source>
        <strain evidence="10 11">145</strain>
    </source>
</reference>
<dbReference type="Pfam" id="PF00107">
    <property type="entry name" value="ADH_zinc_N"/>
    <property type="match status" value="1"/>
</dbReference>
<dbReference type="GO" id="GO:0016491">
    <property type="term" value="F:oxidoreductase activity"/>
    <property type="evidence" value="ECO:0007669"/>
    <property type="project" value="UniProtKB-KW"/>
</dbReference>
<keyword evidence="3 7" id="KW-0479">Metal-binding</keyword>
<dbReference type="AlphaFoldDB" id="A0AAD0MM63"/>
<evidence type="ECO:0000256" key="4">
    <source>
        <dbReference type="ARBA" id="ARBA00022833"/>
    </source>
</evidence>
<evidence type="ECO:0000256" key="1">
    <source>
        <dbReference type="ARBA" id="ARBA00001947"/>
    </source>
</evidence>
<dbReference type="PROSITE" id="PS00059">
    <property type="entry name" value="ADH_ZINC"/>
    <property type="match status" value="1"/>
</dbReference>
<evidence type="ECO:0000313" key="11">
    <source>
        <dbReference type="Proteomes" id="UP000264960"/>
    </source>
</evidence>
<keyword evidence="6" id="KW-0520">NAD</keyword>
<accession>A0AAD0MM63</accession>
<dbReference type="SUPFAM" id="SSF50129">
    <property type="entry name" value="GroES-like"/>
    <property type="match status" value="1"/>
</dbReference>
<evidence type="ECO:0000256" key="3">
    <source>
        <dbReference type="ARBA" id="ARBA00022723"/>
    </source>
</evidence>
<evidence type="ECO:0000313" key="10">
    <source>
        <dbReference type="EMBL" id="AVM24733.1"/>
    </source>
</evidence>
<dbReference type="PANTHER" id="PTHR42813">
    <property type="entry name" value="ZINC-TYPE ALCOHOL DEHYDROGENASE-LIKE"/>
    <property type="match status" value="1"/>
</dbReference>
<dbReference type="InterPro" id="IPR002328">
    <property type="entry name" value="ADH_Zn_CS"/>
</dbReference>
<evidence type="ECO:0000256" key="2">
    <source>
        <dbReference type="ARBA" id="ARBA00008072"/>
    </source>
</evidence>
<organism evidence="10 11">
    <name type="scientific">Bacillus pumilus</name>
    <name type="common">Bacillus mesentericus</name>
    <dbReference type="NCBI Taxonomy" id="1408"/>
    <lineage>
        <taxon>Bacteria</taxon>
        <taxon>Bacillati</taxon>
        <taxon>Bacillota</taxon>
        <taxon>Bacilli</taxon>
        <taxon>Bacillales</taxon>
        <taxon>Bacillaceae</taxon>
        <taxon>Bacillus</taxon>
    </lineage>
</organism>
<dbReference type="CDD" id="cd08282">
    <property type="entry name" value="PFDH_like"/>
    <property type="match status" value="1"/>
</dbReference>
<dbReference type="InterPro" id="IPR011032">
    <property type="entry name" value="GroES-like_sf"/>
</dbReference>
<gene>
    <name evidence="10" type="primary">fdhA</name>
    <name evidence="10" type="ORF">C5695_13115</name>
</gene>
<dbReference type="NCBIfam" id="TIGR02819">
    <property type="entry name" value="fdhA_non_GSH"/>
    <property type="match status" value="1"/>
</dbReference>
<dbReference type="InterPro" id="IPR036291">
    <property type="entry name" value="NAD(P)-bd_dom_sf"/>
</dbReference>
<evidence type="ECO:0000256" key="5">
    <source>
        <dbReference type="ARBA" id="ARBA00023002"/>
    </source>
</evidence>
<dbReference type="Proteomes" id="UP000264960">
    <property type="component" value="Chromosome"/>
</dbReference>
<dbReference type="RefSeq" id="WP_050943691.1">
    <property type="nucleotide sequence ID" value="NZ_CAXWAH010000011.1"/>
</dbReference>
<dbReference type="Pfam" id="PF08240">
    <property type="entry name" value="ADH_N"/>
    <property type="match status" value="1"/>
</dbReference>
<comment type="similarity">
    <text evidence="2 7">Belongs to the zinc-containing alcohol dehydrogenase family.</text>
</comment>
<dbReference type="InterPro" id="IPR013154">
    <property type="entry name" value="ADH-like_N"/>
</dbReference>
<dbReference type="GO" id="GO:0008270">
    <property type="term" value="F:zinc ion binding"/>
    <property type="evidence" value="ECO:0007669"/>
    <property type="project" value="InterPro"/>
</dbReference>
<dbReference type="PANTHER" id="PTHR42813:SF3">
    <property type="entry name" value="GLUTATHIONE-INDEPENDENT FORMALDEHYDE DEHYDROGENASE"/>
    <property type="match status" value="1"/>
</dbReference>
<evidence type="ECO:0000256" key="7">
    <source>
        <dbReference type="RuleBase" id="RU361277"/>
    </source>
</evidence>
<evidence type="ECO:0000256" key="6">
    <source>
        <dbReference type="ARBA" id="ARBA00023027"/>
    </source>
</evidence>
<protein>
    <submittedName>
        <fullName evidence="10">Formaldehyde dehydrogenase, glutathione-independent</fullName>
    </submittedName>
</protein>
<dbReference type="Gene3D" id="3.40.50.720">
    <property type="entry name" value="NAD(P)-binding Rossmann-like Domain"/>
    <property type="match status" value="1"/>
</dbReference>
<evidence type="ECO:0000259" key="9">
    <source>
        <dbReference type="Pfam" id="PF08240"/>
    </source>
</evidence>
<keyword evidence="4 7" id="KW-0862">Zinc</keyword>
<feature type="domain" description="Alcohol dehydrogenase-like N-terminal" evidence="9">
    <location>
        <begin position="44"/>
        <end position="162"/>
    </location>
</feature>
<sequence>MSGNKGVVYKGAGNVAVEDIGYPDLILRDGPGVPKANVGRKCEHGVILKVVTTNICGSDQHMVRGRTTAPAGLVLGHEITGEVVEVGRDVEFIQKGDLVSVPFNIACGRCVMCKEQKTHVCLNVNPDRPGSAYGYVDMGGWVGGQSEYVMVPYADFQLLKFPDKDQAMEKILDLTMLSDIFPTGFHGAYTAGVKPGSTVYIAGAGPVGLAAAHSAQLLGASTVIVGDLNEQRLEQARSFGCETINLRKHDRIGEQITNILGEPEVDCAVDCVGFEASGHGDQGEAPATVLNTIMDITKVGGKLGIPGLYVTEDPGAVDADAKVGSLKVRIGLGWAKAHTFVTGQTPVMQYHRSLMKSILSGRAQIAKAVNATVINLDQAPQGYSDFDSGVAKKFVIDPHGMISK</sequence>
<keyword evidence="5" id="KW-0560">Oxidoreductase</keyword>
<dbReference type="EMBL" id="CP027116">
    <property type="protein sequence ID" value="AVM24733.1"/>
    <property type="molecule type" value="Genomic_DNA"/>
</dbReference>
<evidence type="ECO:0000259" key="8">
    <source>
        <dbReference type="Pfam" id="PF00107"/>
    </source>
</evidence>
<dbReference type="InterPro" id="IPR014184">
    <property type="entry name" value="HCHO_DH_non_GSH"/>
</dbReference>